<dbReference type="NCBIfam" id="TIGR01482">
    <property type="entry name" value="SPP-subfamily"/>
    <property type="match status" value="1"/>
</dbReference>
<dbReference type="GO" id="GO:0008967">
    <property type="term" value="F:phosphoglycolate phosphatase activity"/>
    <property type="evidence" value="ECO:0007669"/>
    <property type="project" value="UniProtKB-UniRule"/>
</dbReference>
<feature type="binding site" evidence="5">
    <location>
        <position position="179"/>
    </location>
    <ligand>
        <name>Mg(2+)</name>
        <dbReference type="ChEBI" id="CHEBI:18420"/>
    </ligand>
</feature>
<dbReference type="InterPro" id="IPR006382">
    <property type="entry name" value="PGPase"/>
</dbReference>
<dbReference type="Pfam" id="PF08282">
    <property type="entry name" value="Hydrolase_3"/>
    <property type="match status" value="2"/>
</dbReference>
<dbReference type="CDD" id="cd01427">
    <property type="entry name" value="HAD_like"/>
    <property type="match status" value="1"/>
</dbReference>
<dbReference type="PATRIC" id="fig|795797.18.peg.2140"/>
<dbReference type="OrthoDB" id="120822at2157"/>
<feature type="binding site" evidence="5">
    <location>
        <position position="8"/>
    </location>
    <ligand>
        <name>Mg(2+)</name>
        <dbReference type="ChEBI" id="CHEBI:18420"/>
    </ligand>
</feature>
<name>D8J4Q7_HALJB</name>
<feature type="binding site" evidence="5">
    <location>
        <position position="10"/>
    </location>
    <ligand>
        <name>Mg(2+)</name>
        <dbReference type="ChEBI" id="CHEBI:18420"/>
    </ligand>
</feature>
<gene>
    <name evidence="7" type="ordered locus">HacjB3_10705</name>
    <name evidence="8" type="ORF">C497_11962</name>
</gene>
<evidence type="ECO:0000256" key="3">
    <source>
        <dbReference type="ARBA" id="ARBA00022842"/>
    </source>
</evidence>
<dbReference type="EMBL" id="AOHV01000030">
    <property type="protein sequence ID" value="ELY36067.1"/>
    <property type="molecule type" value="Genomic_DNA"/>
</dbReference>
<dbReference type="Gene3D" id="3.90.1070.10">
    <property type="match status" value="1"/>
</dbReference>
<evidence type="ECO:0000256" key="4">
    <source>
        <dbReference type="ARBA" id="ARBA00023277"/>
    </source>
</evidence>
<evidence type="ECO:0000313" key="9">
    <source>
        <dbReference type="Proteomes" id="UP000000390"/>
    </source>
</evidence>
<dbReference type="SUPFAM" id="SSF56784">
    <property type="entry name" value="HAD-like"/>
    <property type="match status" value="1"/>
</dbReference>
<dbReference type="STRING" id="795797.HacjB3_10705"/>
<comment type="catalytic activity">
    <reaction evidence="5">
        <text>2-phosphoglycolate + H2O = glycolate + phosphate</text>
        <dbReference type="Rhea" id="RHEA:14369"/>
        <dbReference type="ChEBI" id="CHEBI:15377"/>
        <dbReference type="ChEBI" id="CHEBI:29805"/>
        <dbReference type="ChEBI" id="CHEBI:43474"/>
        <dbReference type="ChEBI" id="CHEBI:58033"/>
        <dbReference type="EC" id="3.1.3.18"/>
    </reaction>
</comment>
<keyword evidence="1 5" id="KW-0479">Metal-binding</keyword>
<dbReference type="GeneID" id="9419951"/>
<dbReference type="HOGENOM" id="CLU_044146_2_0_2"/>
<evidence type="ECO:0000256" key="5">
    <source>
        <dbReference type="HAMAP-Rule" id="MF_01419"/>
    </source>
</evidence>
<dbReference type="HAMAP" id="MF_01419">
    <property type="entry name" value="GPH_hydrolase_arch"/>
    <property type="match status" value="1"/>
</dbReference>
<dbReference type="eggNOG" id="arCOG01213">
    <property type="taxonomic scope" value="Archaea"/>
</dbReference>
<dbReference type="RefSeq" id="WP_008416947.1">
    <property type="nucleotide sequence ID" value="NC_014297.1"/>
</dbReference>
<dbReference type="Gene3D" id="3.40.50.1000">
    <property type="entry name" value="HAD superfamily/HAD-like"/>
    <property type="match status" value="1"/>
</dbReference>
<feature type="binding site" evidence="5">
    <location>
        <position position="175"/>
    </location>
    <ligand>
        <name>Mg(2+)</name>
        <dbReference type="ChEBI" id="CHEBI:18420"/>
    </ligand>
</feature>
<proteinExistence type="inferred from homology"/>
<dbReference type="GO" id="GO:0000287">
    <property type="term" value="F:magnesium ion binding"/>
    <property type="evidence" value="ECO:0007669"/>
    <property type="project" value="InterPro"/>
</dbReference>
<dbReference type="NCBIfam" id="TIGR01484">
    <property type="entry name" value="HAD-SF-IIB"/>
    <property type="match status" value="1"/>
</dbReference>
<reference evidence="8 10" key="2">
    <citation type="journal article" date="2014" name="PLoS Genet.">
        <title>Phylogenetically driven sequencing of extremely halophilic archaea reveals strategies for static and dynamic osmo-response.</title>
        <authorList>
            <person name="Becker E.A."/>
            <person name="Seitzer P.M."/>
            <person name="Tritt A."/>
            <person name="Larsen D."/>
            <person name="Krusor M."/>
            <person name="Yao A.I."/>
            <person name="Wu D."/>
            <person name="Madern D."/>
            <person name="Eisen J.A."/>
            <person name="Darling A.E."/>
            <person name="Facciotti M.T."/>
        </authorList>
    </citation>
    <scope>NUCLEOTIDE SEQUENCE [LARGE SCALE GENOMIC DNA]</scope>
    <source>
        <strain evidence="8">B3</strain>
        <strain evidence="10">DSM 18796 / CECT 7217 / JCM 14584 / KCTC 4019 / B3</strain>
    </source>
</reference>
<accession>D8J4Q7</accession>
<keyword evidence="2 5" id="KW-0378">Hydrolase</keyword>
<dbReference type="Proteomes" id="UP000000390">
    <property type="component" value="Chromosome"/>
</dbReference>
<sequence length="223" mass="23467">MTPPIVVDIDGTITRGDGSSAVDHRAFEELRAWPAPVVIATGKAFPYPVALCQFVGIEPLVIAENGGIVLAGGEVRVTGDASGPREAAREYREAGYELGWGETDLVNRWRETEVALSRESPLAPLEEIAAEYGLEVVDTGYAYHLKDPAISKGAGLEAVCDALGRTPEEFVAIGDSENDVSTFEVAGRSFAVANADGAARAAADEVLEGRYSAGTVSVLSSLR</sequence>
<feature type="active site" description="Nucleophile" evidence="5">
    <location>
        <position position="8"/>
    </location>
</feature>
<reference evidence="7 9" key="1">
    <citation type="journal article" date="2010" name="J. Bacteriol.">
        <title>Complete genome sequence of Halalkalicoccus jeotgali B3(T), an extremely halophilic archaeon.</title>
        <authorList>
            <person name="Roh S.W."/>
            <person name="Nam Y.D."/>
            <person name="Nam S.H."/>
            <person name="Choi S.H."/>
            <person name="Park H.S."/>
            <person name="Bae J.W."/>
        </authorList>
    </citation>
    <scope>NUCLEOTIDE SEQUENCE [LARGE SCALE GENOMIC DNA]</scope>
    <source>
        <strain evidence="7">B3</strain>
        <strain evidence="9">DSM 18796 / CECT 7217 / JCM 14584 / KCTC 4019 / B3</strain>
    </source>
</reference>
<dbReference type="InterPro" id="IPR006379">
    <property type="entry name" value="HAD-SF_hydro_IIB"/>
</dbReference>
<keyword evidence="3 5" id="KW-0460">Magnesium</keyword>
<dbReference type="AlphaFoldDB" id="D8J4Q7"/>
<dbReference type="Proteomes" id="UP000011645">
    <property type="component" value="Unassembled WGS sequence"/>
</dbReference>
<evidence type="ECO:0000313" key="8">
    <source>
        <dbReference type="EMBL" id="ELY36067.1"/>
    </source>
</evidence>
<keyword evidence="4 5" id="KW-0119">Carbohydrate metabolism</keyword>
<dbReference type="PANTHER" id="PTHR10000">
    <property type="entry name" value="PHOSPHOSERINE PHOSPHATASE"/>
    <property type="match status" value="1"/>
</dbReference>
<dbReference type="PANTHER" id="PTHR10000:SF8">
    <property type="entry name" value="HAD SUPERFAMILY HYDROLASE-LIKE, TYPE 3"/>
    <property type="match status" value="1"/>
</dbReference>
<dbReference type="NCBIfam" id="TIGR01487">
    <property type="entry name" value="Pglycolate_arch"/>
    <property type="match status" value="1"/>
</dbReference>
<comment type="similarity">
    <text evidence="5">Belongs to the archaeal SPP-like hydrolase family.</text>
</comment>
<dbReference type="EMBL" id="CP002062">
    <property type="protein sequence ID" value="ADJ15524.1"/>
    <property type="molecule type" value="Genomic_DNA"/>
</dbReference>
<dbReference type="KEGG" id="hje:HacjB3_10705"/>
<dbReference type="InterPro" id="IPR023214">
    <property type="entry name" value="HAD_sf"/>
</dbReference>
<organism evidence="7 9">
    <name type="scientific">Halalkalicoccus jeotgali (strain DSM 18796 / CECT 7217 / JCM 14584 / KCTC 4019 / B3)</name>
    <dbReference type="NCBI Taxonomy" id="795797"/>
    <lineage>
        <taxon>Archaea</taxon>
        <taxon>Methanobacteriati</taxon>
        <taxon>Methanobacteriota</taxon>
        <taxon>Stenosarchaea group</taxon>
        <taxon>Halobacteria</taxon>
        <taxon>Halobacteriales</taxon>
        <taxon>Halococcaceae</taxon>
        <taxon>Halalkalicoccus</taxon>
    </lineage>
</organism>
<evidence type="ECO:0000256" key="6">
    <source>
        <dbReference type="NCBIfam" id="TIGR01487"/>
    </source>
</evidence>
<evidence type="ECO:0000313" key="7">
    <source>
        <dbReference type="EMBL" id="ADJ15524.1"/>
    </source>
</evidence>
<dbReference type="GO" id="GO:0005829">
    <property type="term" value="C:cytosol"/>
    <property type="evidence" value="ECO:0007669"/>
    <property type="project" value="TreeGrafter"/>
</dbReference>
<comment type="cofactor">
    <cofactor evidence="5">
        <name>Mg(2+)</name>
        <dbReference type="ChEBI" id="CHEBI:18420"/>
    </cofactor>
</comment>
<evidence type="ECO:0000256" key="1">
    <source>
        <dbReference type="ARBA" id="ARBA00022723"/>
    </source>
</evidence>
<evidence type="ECO:0000256" key="2">
    <source>
        <dbReference type="ARBA" id="ARBA00022801"/>
    </source>
</evidence>
<comment type="function">
    <text evidence="5">Catalyzes the dephosphorylation of 2-phosphoglycolate.</text>
</comment>
<evidence type="ECO:0000313" key="10">
    <source>
        <dbReference type="Proteomes" id="UP000011645"/>
    </source>
</evidence>
<dbReference type="EC" id="3.1.3.18" evidence="5 6"/>
<dbReference type="InterPro" id="IPR036412">
    <property type="entry name" value="HAD-like_sf"/>
</dbReference>
<feature type="binding site" evidence="5">
    <location>
        <position position="152"/>
    </location>
    <ligand>
        <name>substrate</name>
    </ligand>
</feature>
<protein>
    <recommendedName>
        <fullName evidence="5 6">Phosphoglycolate phosphatase</fullName>
        <shortName evidence="5">PGP</shortName>
        <shortName evidence="5">PGPase</shortName>
        <ecNumber evidence="5 6">3.1.3.18</ecNumber>
    </recommendedName>
</protein>
<keyword evidence="10" id="KW-1185">Reference proteome</keyword>